<keyword evidence="2 7" id="KW-0645">Protease</keyword>
<dbReference type="GO" id="GO:0008233">
    <property type="term" value="F:peptidase activity"/>
    <property type="evidence" value="ECO:0007669"/>
    <property type="project" value="UniProtKB-KW"/>
</dbReference>
<dbReference type="GO" id="GO:0006508">
    <property type="term" value="P:proteolysis"/>
    <property type="evidence" value="ECO:0007669"/>
    <property type="project" value="UniProtKB-KW"/>
</dbReference>
<comment type="similarity">
    <text evidence="5">Belongs to the Prp family.</text>
</comment>
<gene>
    <name evidence="7" type="ORF">DYH56_00115</name>
</gene>
<dbReference type="EMBL" id="QUAJ01000001">
    <property type="protein sequence ID" value="REI43091.1"/>
    <property type="molecule type" value="Genomic_DNA"/>
</dbReference>
<dbReference type="PANTHER" id="PTHR39178">
    <property type="entry name" value="HYPOTHETICAL RIBOSOME-ASSOCIATED PROTEIN"/>
    <property type="match status" value="1"/>
</dbReference>
<reference evidence="7 8" key="1">
    <citation type="submission" date="2018-08" db="EMBL/GenBank/DDBJ databases">
        <title>Draft genome sequence of Psychrilyobacter sp. strain SD5 isolated from Black Sea water.</title>
        <authorList>
            <person name="Yadav S."/>
            <person name="Villanueva L."/>
            <person name="Damste J.S.S."/>
        </authorList>
    </citation>
    <scope>NUCLEOTIDE SEQUENCE [LARGE SCALE GENOMIC DNA]</scope>
    <source>
        <strain evidence="7 8">SD5</strain>
    </source>
</reference>
<dbReference type="Pfam" id="PF04327">
    <property type="entry name" value="Peptidase_Prp"/>
    <property type="match status" value="1"/>
</dbReference>
<dbReference type="PANTHER" id="PTHR39178:SF1">
    <property type="entry name" value="RIBOSOMAL-PROCESSING CYSTEINE PROTEASE PRP"/>
    <property type="match status" value="1"/>
</dbReference>
<dbReference type="InterPro" id="IPR036764">
    <property type="entry name" value="Peptidase_Prp_sf"/>
</dbReference>
<dbReference type="Proteomes" id="UP000263486">
    <property type="component" value="Unassembled WGS sequence"/>
</dbReference>
<sequence length="129" mass="14849">MTEITLIRQDEEIVEFYGWNHAEYGEHGSDILCAAISMILQQGAAGILEYLSIPATYSTNNETGFLRLDLKTPDEEKLEKLDMTIHSYNQIVLKNKREINAILGSMVVMLDQLKEQYPKYMKIFEEEAN</sequence>
<dbReference type="SUPFAM" id="SSF118010">
    <property type="entry name" value="TM1457-like"/>
    <property type="match status" value="1"/>
</dbReference>
<dbReference type="CDD" id="cd16332">
    <property type="entry name" value="Prp-like"/>
    <property type="match status" value="1"/>
</dbReference>
<comment type="caution">
    <text evidence="7">The sequence shown here is derived from an EMBL/GenBank/DDBJ whole genome shotgun (WGS) entry which is preliminary data.</text>
</comment>
<name>A0ABX9KKK6_9FUSO</name>
<keyword evidence="3" id="KW-0378">Hydrolase</keyword>
<evidence type="ECO:0000256" key="1">
    <source>
        <dbReference type="ARBA" id="ARBA00022517"/>
    </source>
</evidence>
<dbReference type="InterPro" id="IPR007422">
    <property type="entry name" value="Peptidase_Prp"/>
</dbReference>
<evidence type="ECO:0000256" key="4">
    <source>
        <dbReference type="ARBA" id="ARBA00022807"/>
    </source>
</evidence>
<dbReference type="RefSeq" id="WP_114640811.1">
    <property type="nucleotide sequence ID" value="NZ_JAACIO010000001.1"/>
</dbReference>
<evidence type="ECO:0000313" key="8">
    <source>
        <dbReference type="Proteomes" id="UP000263486"/>
    </source>
</evidence>
<keyword evidence="4" id="KW-0788">Thiol protease</keyword>
<evidence type="ECO:0000256" key="2">
    <source>
        <dbReference type="ARBA" id="ARBA00022670"/>
    </source>
</evidence>
<dbReference type="Gene3D" id="3.30.70.1490">
    <property type="entry name" value="Cysteine protease Prp"/>
    <property type="match status" value="1"/>
</dbReference>
<evidence type="ECO:0000313" key="7">
    <source>
        <dbReference type="EMBL" id="REI43091.1"/>
    </source>
</evidence>
<proteinExistence type="inferred from homology"/>
<evidence type="ECO:0000256" key="6">
    <source>
        <dbReference type="ARBA" id="ARBA00044538"/>
    </source>
</evidence>
<keyword evidence="8" id="KW-1185">Reference proteome</keyword>
<keyword evidence="1" id="KW-0690">Ribosome biogenesis</keyword>
<protein>
    <recommendedName>
        <fullName evidence="6">Ribosomal processing cysteine protease Prp</fullName>
    </recommendedName>
</protein>
<accession>A0ABX9KKK6</accession>
<organism evidence="7 8">
    <name type="scientific">Psychrilyobacter piezotolerans</name>
    <dbReference type="NCBI Taxonomy" id="2293438"/>
    <lineage>
        <taxon>Bacteria</taxon>
        <taxon>Fusobacteriati</taxon>
        <taxon>Fusobacteriota</taxon>
        <taxon>Fusobacteriia</taxon>
        <taxon>Fusobacteriales</taxon>
        <taxon>Fusobacteriaceae</taxon>
        <taxon>Psychrilyobacter</taxon>
    </lineage>
</organism>
<evidence type="ECO:0000256" key="3">
    <source>
        <dbReference type="ARBA" id="ARBA00022801"/>
    </source>
</evidence>
<evidence type="ECO:0000256" key="5">
    <source>
        <dbReference type="ARBA" id="ARBA00044503"/>
    </source>
</evidence>